<dbReference type="Proteomes" id="UP000799428">
    <property type="component" value="Unassembled WGS sequence"/>
</dbReference>
<gene>
    <name evidence="1" type="ORF">K504DRAFT_30637</name>
</gene>
<sequence>MDHLCHVKPKRTLSAVVCLVASLPIRQLGKQPLLATDARVQIRRLLHEGLGRYRTQYLCTVQSTLQYAVL</sequence>
<evidence type="ECO:0000313" key="2">
    <source>
        <dbReference type="Proteomes" id="UP000799428"/>
    </source>
</evidence>
<dbReference type="AlphaFoldDB" id="A0A6G1KRZ1"/>
<organism evidence="1 2">
    <name type="scientific">Pleomassaria siparia CBS 279.74</name>
    <dbReference type="NCBI Taxonomy" id="1314801"/>
    <lineage>
        <taxon>Eukaryota</taxon>
        <taxon>Fungi</taxon>
        <taxon>Dikarya</taxon>
        <taxon>Ascomycota</taxon>
        <taxon>Pezizomycotina</taxon>
        <taxon>Dothideomycetes</taxon>
        <taxon>Pleosporomycetidae</taxon>
        <taxon>Pleosporales</taxon>
        <taxon>Pleomassariaceae</taxon>
        <taxon>Pleomassaria</taxon>
    </lineage>
</organism>
<name>A0A6G1KRZ1_9PLEO</name>
<reference evidence="1" key="1">
    <citation type="journal article" date="2020" name="Stud. Mycol.">
        <title>101 Dothideomycetes genomes: a test case for predicting lifestyles and emergence of pathogens.</title>
        <authorList>
            <person name="Haridas S."/>
            <person name="Albert R."/>
            <person name="Binder M."/>
            <person name="Bloem J."/>
            <person name="Labutti K."/>
            <person name="Salamov A."/>
            <person name="Andreopoulos B."/>
            <person name="Baker S."/>
            <person name="Barry K."/>
            <person name="Bills G."/>
            <person name="Bluhm B."/>
            <person name="Cannon C."/>
            <person name="Castanera R."/>
            <person name="Culley D."/>
            <person name="Daum C."/>
            <person name="Ezra D."/>
            <person name="Gonzalez J."/>
            <person name="Henrissat B."/>
            <person name="Kuo A."/>
            <person name="Liang C."/>
            <person name="Lipzen A."/>
            <person name="Lutzoni F."/>
            <person name="Magnuson J."/>
            <person name="Mondo S."/>
            <person name="Nolan M."/>
            <person name="Ohm R."/>
            <person name="Pangilinan J."/>
            <person name="Park H.-J."/>
            <person name="Ramirez L."/>
            <person name="Alfaro M."/>
            <person name="Sun H."/>
            <person name="Tritt A."/>
            <person name="Yoshinaga Y."/>
            <person name="Zwiers L.-H."/>
            <person name="Turgeon B."/>
            <person name="Goodwin S."/>
            <person name="Spatafora J."/>
            <person name="Crous P."/>
            <person name="Grigoriev I."/>
        </authorList>
    </citation>
    <scope>NUCLEOTIDE SEQUENCE</scope>
    <source>
        <strain evidence="1">CBS 279.74</strain>
    </source>
</reference>
<evidence type="ECO:0000313" key="1">
    <source>
        <dbReference type="EMBL" id="KAF2715624.1"/>
    </source>
</evidence>
<dbReference type="EMBL" id="MU005764">
    <property type="protein sequence ID" value="KAF2715624.1"/>
    <property type="molecule type" value="Genomic_DNA"/>
</dbReference>
<accession>A0A6G1KRZ1</accession>
<keyword evidence="2" id="KW-1185">Reference proteome</keyword>
<protein>
    <submittedName>
        <fullName evidence="1">Uncharacterized protein</fullName>
    </submittedName>
</protein>
<proteinExistence type="predicted"/>